<keyword evidence="3" id="KW-0963">Cytoplasm</keyword>
<feature type="region of interest" description="Disordered" evidence="5">
    <location>
        <begin position="276"/>
        <end position="302"/>
    </location>
</feature>
<keyword evidence="7" id="KW-1185">Reference proteome</keyword>
<comment type="caution">
    <text evidence="6">The sequence shown here is derived from an EMBL/GenBank/DDBJ whole genome shotgun (WGS) entry which is preliminary data.</text>
</comment>
<evidence type="ECO:0000313" key="6">
    <source>
        <dbReference type="EMBL" id="CAJ0965613.1"/>
    </source>
</evidence>
<organism evidence="6 7">
    <name type="scientific">Ranitomeya imitator</name>
    <name type="common">mimic poison frog</name>
    <dbReference type="NCBI Taxonomy" id="111125"/>
    <lineage>
        <taxon>Eukaryota</taxon>
        <taxon>Metazoa</taxon>
        <taxon>Chordata</taxon>
        <taxon>Craniata</taxon>
        <taxon>Vertebrata</taxon>
        <taxon>Euteleostomi</taxon>
        <taxon>Amphibia</taxon>
        <taxon>Batrachia</taxon>
        <taxon>Anura</taxon>
        <taxon>Neobatrachia</taxon>
        <taxon>Hyloidea</taxon>
        <taxon>Dendrobatidae</taxon>
        <taxon>Dendrobatinae</taxon>
        <taxon>Ranitomeya</taxon>
    </lineage>
</organism>
<evidence type="ECO:0000256" key="4">
    <source>
        <dbReference type="ARBA" id="ARBA00022553"/>
    </source>
</evidence>
<evidence type="ECO:0000256" key="1">
    <source>
        <dbReference type="ARBA" id="ARBA00004496"/>
    </source>
</evidence>
<dbReference type="Proteomes" id="UP001176940">
    <property type="component" value="Unassembled WGS sequence"/>
</dbReference>
<evidence type="ECO:0000256" key="5">
    <source>
        <dbReference type="SAM" id="MobiDB-lite"/>
    </source>
</evidence>
<reference evidence="6" key="1">
    <citation type="submission" date="2023-07" db="EMBL/GenBank/DDBJ databases">
        <authorList>
            <person name="Stuckert A."/>
        </authorList>
    </citation>
    <scope>NUCLEOTIDE SEQUENCE</scope>
</reference>
<sequence length="302" mass="33871">MSAPAGRKAEHSGDVTALLYGRCLHSAGKLTPGGTRQTPEFASLDFPRNIPQVEELSAAMFRFMRDTDPQDPAMFLMDPFALHRQHMRRMFSGNFGMSPFLSLTDGSVPALPRSSGHRDMQAGALNPYGMMGMGGGFIDMFSMMNDLMGGMEQMTNPSNCQTFSSSTVISYSNMGGVSGAPNVYQETSQTRTAPGGIRETRRTMRDSDSGMEQMSIGHHIGERSHIMQRSHNRRTGDREERQEFINMDELDAAEFDDEWQRGTSRYRNQRGLAYRRRGGPEEQLAIQGPEDSTIRPSRRYDW</sequence>
<dbReference type="PANTHER" id="PTHR13105">
    <property type="entry name" value="MYELOID LEUKEMIA FACTOR"/>
    <property type="match status" value="1"/>
</dbReference>
<gene>
    <name evidence="6" type="ORF">RIMI_LOCUS20466310</name>
</gene>
<name>A0ABN9MFP2_9NEOB</name>
<evidence type="ECO:0000256" key="3">
    <source>
        <dbReference type="ARBA" id="ARBA00022490"/>
    </source>
</evidence>
<comment type="similarity">
    <text evidence="2">Belongs to the MLF family.</text>
</comment>
<proteinExistence type="inferred from homology"/>
<protein>
    <recommendedName>
        <fullName evidence="8">Myeloid leukemia factor 2</fullName>
    </recommendedName>
</protein>
<dbReference type="EMBL" id="CAUEEQ010068579">
    <property type="protein sequence ID" value="CAJ0965613.1"/>
    <property type="molecule type" value="Genomic_DNA"/>
</dbReference>
<accession>A0ABN9MFP2</accession>
<evidence type="ECO:0008006" key="8">
    <source>
        <dbReference type="Google" id="ProtNLM"/>
    </source>
</evidence>
<dbReference type="InterPro" id="IPR019376">
    <property type="entry name" value="Myeloid_leukemia_factor"/>
</dbReference>
<evidence type="ECO:0000256" key="2">
    <source>
        <dbReference type="ARBA" id="ARBA00008332"/>
    </source>
</evidence>
<comment type="subcellular location">
    <subcellularLocation>
        <location evidence="1">Cytoplasm</location>
    </subcellularLocation>
</comment>
<evidence type="ECO:0000313" key="7">
    <source>
        <dbReference type="Proteomes" id="UP001176940"/>
    </source>
</evidence>
<dbReference type="Pfam" id="PF10248">
    <property type="entry name" value="Mlf1IP"/>
    <property type="match status" value="1"/>
</dbReference>
<keyword evidence="4" id="KW-0597">Phosphoprotein</keyword>